<name>A0A0F9KHA4_9ZZZZ</name>
<comment type="caution">
    <text evidence="2">The sequence shown here is derived from an EMBL/GenBank/DDBJ whole genome shotgun (WGS) entry which is preliminary data.</text>
</comment>
<accession>A0A0F9KHA4</accession>
<reference evidence="2" key="1">
    <citation type="journal article" date="2015" name="Nature">
        <title>Complex archaea that bridge the gap between prokaryotes and eukaryotes.</title>
        <authorList>
            <person name="Spang A."/>
            <person name="Saw J.H."/>
            <person name="Jorgensen S.L."/>
            <person name="Zaremba-Niedzwiedzka K."/>
            <person name="Martijn J."/>
            <person name="Lind A.E."/>
            <person name="van Eijk R."/>
            <person name="Schleper C."/>
            <person name="Guy L."/>
            <person name="Ettema T.J."/>
        </authorList>
    </citation>
    <scope>NUCLEOTIDE SEQUENCE</scope>
</reference>
<evidence type="ECO:0000256" key="1">
    <source>
        <dbReference type="SAM" id="MobiDB-lite"/>
    </source>
</evidence>
<feature type="region of interest" description="Disordered" evidence="1">
    <location>
        <begin position="209"/>
        <end position="271"/>
    </location>
</feature>
<evidence type="ECO:0000313" key="2">
    <source>
        <dbReference type="EMBL" id="KKM14690.1"/>
    </source>
</evidence>
<proteinExistence type="predicted"/>
<dbReference type="AlphaFoldDB" id="A0A0F9KHA4"/>
<dbReference type="EMBL" id="LAZR01015088">
    <property type="protein sequence ID" value="KKM14690.1"/>
    <property type="molecule type" value="Genomic_DNA"/>
</dbReference>
<feature type="compositionally biased region" description="Basic and acidic residues" evidence="1">
    <location>
        <begin position="91"/>
        <end position="103"/>
    </location>
</feature>
<protein>
    <submittedName>
        <fullName evidence="2">Uncharacterized protein</fullName>
    </submittedName>
</protein>
<organism evidence="2">
    <name type="scientific">marine sediment metagenome</name>
    <dbReference type="NCBI Taxonomy" id="412755"/>
    <lineage>
        <taxon>unclassified sequences</taxon>
        <taxon>metagenomes</taxon>
        <taxon>ecological metagenomes</taxon>
    </lineage>
</organism>
<feature type="region of interest" description="Disordered" evidence="1">
    <location>
        <begin position="91"/>
        <end position="141"/>
    </location>
</feature>
<gene>
    <name evidence="2" type="ORF">LCGC14_1703570</name>
</gene>
<sequence>MTWARFDDDFHSHPKVLAAGDAAVGLFVRMVCYSNRYLTDGVIDKTVARNLCPDLRQLKRKIATLLKVDLLKQIGNEYVIHDFHEYNPKAAEVKAKRDKDNARKKGNSGDIPHEFRAESDAPDPPPVPVPNIERDPATDLGESDLSRQLTSAELQQIGAKYGQLGGVAQVAILRLLPIYRHEIDAALATPGRSWKYAATVIEGVRDEMAKGQAPAGSPNPTRSGPMGFGEITRQLMEKAREEDEATARANELAGIYDGDDEAPGALPGASE</sequence>